<evidence type="ECO:0000313" key="2">
    <source>
        <dbReference type="Proteomes" id="UP000035800"/>
    </source>
</evidence>
<dbReference type="KEGG" id="lst:LSS_23180"/>
<dbReference type="AlphaFoldDB" id="A0A097ET13"/>
<proteinExistence type="predicted"/>
<name>A0A097ET13_9LEPT</name>
<dbReference type="EMBL" id="CP006695">
    <property type="protein sequence ID" value="AIT11111.1"/>
    <property type="molecule type" value="Genomic_DNA"/>
</dbReference>
<reference evidence="1 2" key="1">
    <citation type="journal article" date="2012" name="Gene">
        <title>Sequence of Leptospira santarosai serovar Shermani genome and prediction of virulence-associated genes.</title>
        <authorList>
            <person name="Chou L.F."/>
            <person name="Chen Y.T."/>
            <person name="Lu C.W."/>
            <person name="Ko Y.C."/>
            <person name="Tang C.Y."/>
            <person name="Pan M.J."/>
            <person name="Tian Y.C."/>
            <person name="Chiu C.H."/>
            <person name="Hung C.C."/>
            <person name="Yang C.W."/>
        </authorList>
    </citation>
    <scope>NUCLEOTIDE SEQUENCE [LARGE SCALE GENOMIC DNA]</scope>
    <source>
        <strain evidence="1">LT 821</strain>
    </source>
</reference>
<dbReference type="Proteomes" id="UP000035800">
    <property type="component" value="Chromosome II"/>
</dbReference>
<evidence type="ECO:0000313" key="1">
    <source>
        <dbReference type="EMBL" id="AIT11111.1"/>
    </source>
</evidence>
<sequence>MNCHSLQLIANVGLDNYKKNAYRSVFVPLLRTLKTSEIRIQ</sequence>
<organism evidence="1 2">
    <name type="scientific">Leptospira santarosai serovar Shermani str. LT 821</name>
    <dbReference type="NCBI Taxonomy" id="758847"/>
    <lineage>
        <taxon>Bacteria</taxon>
        <taxon>Pseudomonadati</taxon>
        <taxon>Spirochaetota</taxon>
        <taxon>Spirochaetia</taxon>
        <taxon>Leptospirales</taxon>
        <taxon>Leptospiraceae</taxon>
        <taxon>Leptospira</taxon>
    </lineage>
</organism>
<reference evidence="1 2" key="2">
    <citation type="journal article" date="2014" name="Emerg. Microbes Infect.">
        <title>Potential impact on kidney infection: a whole-genome analysis of Leptospira santarosai serovar Shermani.</title>
        <authorList>
            <person name="Chou L.F."/>
            <person name="Chen T.W."/>
            <person name="Ko Y.C."/>
            <person name="Pan M.J."/>
            <person name="Tian Y.C."/>
            <person name="Chiu C.H."/>
            <person name="Tang P."/>
            <person name="Hung C.C."/>
            <person name="Yang C.W."/>
        </authorList>
    </citation>
    <scope>NUCLEOTIDE SEQUENCE</scope>
    <source>
        <strain evidence="1 2">LT 821</strain>
    </source>
</reference>
<gene>
    <name evidence="1" type="ORF">LSS_23180</name>
</gene>
<accession>A0A097ET13</accession>
<protein>
    <submittedName>
        <fullName evidence="1">Uncharacterized protein</fullName>
    </submittedName>
</protein>